<reference evidence="1 2" key="1">
    <citation type="journal article" date="2016" name="Proc. Natl. Acad. Sci. U.S.A.">
        <title>Lipid metabolic changes in an early divergent fungus govern the establishment of a mutualistic symbiosis with endobacteria.</title>
        <authorList>
            <person name="Lastovetsky O.A."/>
            <person name="Gaspar M.L."/>
            <person name="Mondo S.J."/>
            <person name="LaButti K.M."/>
            <person name="Sandor L."/>
            <person name="Grigoriev I.V."/>
            <person name="Henry S.A."/>
            <person name="Pawlowska T.E."/>
        </authorList>
    </citation>
    <scope>NUCLEOTIDE SEQUENCE [LARGE SCALE GENOMIC DNA]</scope>
    <source>
        <strain evidence="1 2">ATCC 11559</strain>
    </source>
</reference>
<protein>
    <submittedName>
        <fullName evidence="1">Uncharacterized protein</fullName>
    </submittedName>
</protein>
<evidence type="ECO:0000313" key="2">
    <source>
        <dbReference type="Proteomes" id="UP000242381"/>
    </source>
</evidence>
<dbReference type="GO" id="GO:0003676">
    <property type="term" value="F:nucleic acid binding"/>
    <property type="evidence" value="ECO:0007669"/>
    <property type="project" value="InterPro"/>
</dbReference>
<organism evidence="1 2">
    <name type="scientific">Rhizopus microsporus</name>
    <dbReference type="NCBI Taxonomy" id="58291"/>
    <lineage>
        <taxon>Eukaryota</taxon>
        <taxon>Fungi</taxon>
        <taxon>Fungi incertae sedis</taxon>
        <taxon>Mucoromycota</taxon>
        <taxon>Mucoromycotina</taxon>
        <taxon>Mucoromycetes</taxon>
        <taxon>Mucorales</taxon>
        <taxon>Mucorineae</taxon>
        <taxon>Rhizopodaceae</taxon>
        <taxon>Rhizopus</taxon>
    </lineage>
</organism>
<dbReference type="InterPro" id="IPR036397">
    <property type="entry name" value="RNaseH_sf"/>
</dbReference>
<accession>A0A1X0SBT8</accession>
<proteinExistence type="predicted"/>
<dbReference type="EMBL" id="KV921274">
    <property type="protein sequence ID" value="ORE21742.1"/>
    <property type="molecule type" value="Genomic_DNA"/>
</dbReference>
<sequence>AKNKVKRSKFEDKEDLATRITEACNSVPPNHFHVLVQHSVNVFEKCLNEEHI</sequence>
<dbReference type="Gene3D" id="3.30.420.10">
    <property type="entry name" value="Ribonuclease H-like superfamily/Ribonuclease H"/>
    <property type="match status" value="1"/>
</dbReference>
<dbReference type="AlphaFoldDB" id="A0A1X0SBT8"/>
<evidence type="ECO:0000313" key="1">
    <source>
        <dbReference type="EMBL" id="ORE21742.1"/>
    </source>
</evidence>
<gene>
    <name evidence="1" type="ORF">BCV71DRAFT_173086</name>
</gene>
<name>A0A1X0SBT8_RHIZD</name>
<feature type="non-terminal residue" evidence="1">
    <location>
        <position position="1"/>
    </location>
</feature>
<dbReference type="Proteomes" id="UP000242381">
    <property type="component" value="Unassembled WGS sequence"/>
</dbReference>